<evidence type="ECO:0000313" key="4">
    <source>
        <dbReference type="Proteomes" id="UP001606210"/>
    </source>
</evidence>
<keyword evidence="4" id="KW-1185">Reference proteome</keyword>
<evidence type="ECO:0000259" key="2">
    <source>
        <dbReference type="Pfam" id="PF07589"/>
    </source>
</evidence>
<sequence>MKFKSLAVATAIAALSVTSAHAVSVTDFDGGDHGSFKFAVEAPAAMGFDTYAFTLGSAFDVTTTFAASGIVGSVGLYTASNSLVDSWGIGSPSFSASDTNSLAAGSYYYLVAAFKPGSYTLTSTAVATPVPEPETYAMLAAGLGIVGFVASRRRRND</sequence>
<dbReference type="RefSeq" id="WP_394479783.1">
    <property type="nucleotide sequence ID" value="NZ_JBIGHV010000005.1"/>
</dbReference>
<dbReference type="NCBIfam" id="TIGR02595">
    <property type="entry name" value="PEP_CTERM"/>
    <property type="match status" value="1"/>
</dbReference>
<organism evidence="3 4">
    <name type="scientific">Pelomonas parva</name>
    <dbReference type="NCBI Taxonomy" id="3299032"/>
    <lineage>
        <taxon>Bacteria</taxon>
        <taxon>Pseudomonadati</taxon>
        <taxon>Pseudomonadota</taxon>
        <taxon>Betaproteobacteria</taxon>
        <taxon>Burkholderiales</taxon>
        <taxon>Sphaerotilaceae</taxon>
        <taxon>Roseateles</taxon>
    </lineage>
</organism>
<gene>
    <name evidence="3" type="ORF">ACG00Y_13995</name>
</gene>
<evidence type="ECO:0000313" key="3">
    <source>
        <dbReference type="EMBL" id="MFG6431037.1"/>
    </source>
</evidence>
<proteinExistence type="predicted"/>
<feature type="signal peptide" evidence="1">
    <location>
        <begin position="1"/>
        <end position="22"/>
    </location>
</feature>
<dbReference type="NCBIfam" id="NF038126">
    <property type="entry name" value="PEP_CTERM_FxDxF"/>
    <property type="match status" value="1"/>
</dbReference>
<dbReference type="Pfam" id="PF07589">
    <property type="entry name" value="PEP-CTERM"/>
    <property type="match status" value="1"/>
</dbReference>
<keyword evidence="1" id="KW-0732">Signal</keyword>
<evidence type="ECO:0000256" key="1">
    <source>
        <dbReference type="SAM" id="SignalP"/>
    </source>
</evidence>
<dbReference type="InterPro" id="IPR013424">
    <property type="entry name" value="Ice-binding_C"/>
</dbReference>
<reference evidence="3 4" key="1">
    <citation type="submission" date="2024-08" db="EMBL/GenBank/DDBJ databases">
        <authorList>
            <person name="Lu H."/>
        </authorList>
    </citation>
    <scope>NUCLEOTIDE SEQUENCE [LARGE SCALE GENOMIC DNA]</scope>
    <source>
        <strain evidence="3 4">LYH14W</strain>
    </source>
</reference>
<feature type="domain" description="Ice-binding protein C-terminal" evidence="2">
    <location>
        <begin position="129"/>
        <end position="154"/>
    </location>
</feature>
<dbReference type="Proteomes" id="UP001606210">
    <property type="component" value="Unassembled WGS sequence"/>
</dbReference>
<accession>A0ABW7F719</accession>
<protein>
    <submittedName>
        <fullName evidence="3">FxDxF family PEP-CTERM protein</fullName>
    </submittedName>
</protein>
<feature type="chain" id="PRO_5045930780" evidence="1">
    <location>
        <begin position="23"/>
        <end position="157"/>
    </location>
</feature>
<name>A0ABW7F719_9BURK</name>
<comment type="caution">
    <text evidence="3">The sequence shown here is derived from an EMBL/GenBank/DDBJ whole genome shotgun (WGS) entry which is preliminary data.</text>
</comment>
<dbReference type="EMBL" id="JBIGHV010000005">
    <property type="protein sequence ID" value="MFG6431037.1"/>
    <property type="molecule type" value="Genomic_DNA"/>
</dbReference>